<organism evidence="3 4">
    <name type="scientific">Sediminicurvatus halobius</name>
    <dbReference type="NCBI Taxonomy" id="2182432"/>
    <lineage>
        <taxon>Bacteria</taxon>
        <taxon>Pseudomonadati</taxon>
        <taxon>Pseudomonadota</taxon>
        <taxon>Gammaproteobacteria</taxon>
        <taxon>Chromatiales</taxon>
        <taxon>Ectothiorhodospiraceae</taxon>
        <taxon>Sediminicurvatus</taxon>
    </lineage>
</organism>
<sequence length="434" mass="46597">MRVHGMGVWGLAGLLLWAVQASASEPLAGVWTLDGEATVQRLEAAVDENASMELQAQAAFVASLLGDIRQTIILQPDGAAGVEMIMGAERESAGGTWERVGAGISVTLTDATGASETMSFTPSGRHLAFTPQDWGLPVPLLFTREGDAPPPEAAEAEPAPEAPAERWPMPAECPPPAVLPPRAEGAPVDDILGLRPGMGFVEVRDRILCRGSTPHLETAALWNVRQNYGLSTRQLLRATNGEPCTTQAADCDDGGRFTPRRDLTEEIVVLFTGMPEAERAHAIWRRTRFPAEASPSVASLVEALSEKYGAPHFQETESGMYNTSPRRGSTTLSWVYDPRNRAVPREQAAGFRRNCLNGPKPYFATRHSWNGGCGLTVRAEILPVPGSELVASGLDVVVFHQSALMQGTRAFEAELAAAYEAQVRERGAEAAPEL</sequence>
<keyword evidence="4" id="KW-1185">Reference proteome</keyword>
<feature type="region of interest" description="Disordered" evidence="1">
    <location>
        <begin position="144"/>
        <end position="169"/>
    </location>
</feature>
<name>A0A2U2N0X6_9GAMM</name>
<gene>
    <name evidence="3" type="ORF">DEM34_11255</name>
</gene>
<keyword evidence="2" id="KW-0732">Signal</keyword>
<comment type="caution">
    <text evidence="3">The sequence shown here is derived from an EMBL/GenBank/DDBJ whole genome shotgun (WGS) entry which is preliminary data.</text>
</comment>
<dbReference type="AlphaFoldDB" id="A0A2U2N0X6"/>
<dbReference type="EMBL" id="QFFI01000016">
    <property type="protein sequence ID" value="PWG62718.1"/>
    <property type="molecule type" value="Genomic_DNA"/>
</dbReference>
<accession>A0A2U2N0X6</accession>
<feature type="signal peptide" evidence="2">
    <location>
        <begin position="1"/>
        <end position="23"/>
    </location>
</feature>
<reference evidence="3 4" key="1">
    <citation type="submission" date="2018-05" db="EMBL/GenBank/DDBJ databases">
        <title>Spiribacter halobius sp. nov., a moderately halophilic bacterium isolated from marine solar saltern.</title>
        <authorList>
            <person name="Zheng W.-S."/>
            <person name="Lu D.-C."/>
            <person name="Du Z.-J."/>
        </authorList>
    </citation>
    <scope>NUCLEOTIDE SEQUENCE [LARGE SCALE GENOMIC DNA]</scope>
    <source>
        <strain evidence="3 4">E85</strain>
    </source>
</reference>
<evidence type="ECO:0000256" key="1">
    <source>
        <dbReference type="SAM" id="MobiDB-lite"/>
    </source>
</evidence>
<evidence type="ECO:0008006" key="5">
    <source>
        <dbReference type="Google" id="ProtNLM"/>
    </source>
</evidence>
<evidence type="ECO:0000313" key="4">
    <source>
        <dbReference type="Proteomes" id="UP000245474"/>
    </source>
</evidence>
<dbReference type="Proteomes" id="UP000245474">
    <property type="component" value="Unassembled WGS sequence"/>
</dbReference>
<feature type="chain" id="PRO_5015570850" description="DUF3617 domain-containing protein" evidence="2">
    <location>
        <begin position="24"/>
        <end position="434"/>
    </location>
</feature>
<evidence type="ECO:0000256" key="2">
    <source>
        <dbReference type="SAM" id="SignalP"/>
    </source>
</evidence>
<dbReference type="OrthoDB" id="7476745at2"/>
<evidence type="ECO:0000313" key="3">
    <source>
        <dbReference type="EMBL" id="PWG62718.1"/>
    </source>
</evidence>
<dbReference type="RefSeq" id="WP_109678917.1">
    <property type="nucleotide sequence ID" value="NZ_CP086615.1"/>
</dbReference>
<protein>
    <recommendedName>
        <fullName evidence="5">DUF3617 domain-containing protein</fullName>
    </recommendedName>
</protein>
<proteinExistence type="predicted"/>